<dbReference type="EnsemblPlants" id="Kaladp0101s0137.1.v1.1">
    <property type="protein sequence ID" value="Kaladp0101s0137.1.v1.1.CDS.1"/>
    <property type="gene ID" value="Kaladp0101s0137.v1.1"/>
</dbReference>
<dbReference type="Gramene" id="Kaladp0101s0137.1.v1.1">
    <property type="protein sequence ID" value="Kaladp0101s0137.1.v1.1.CDS.1"/>
    <property type="gene ID" value="Kaladp0101s0137.v1.1"/>
</dbReference>
<protein>
    <submittedName>
        <fullName evidence="1">Uncharacterized protein</fullName>
    </submittedName>
</protein>
<keyword evidence="2" id="KW-1185">Reference proteome</keyword>
<accession>A0A7N0V7G9</accession>
<evidence type="ECO:0000313" key="1">
    <source>
        <dbReference type="EnsemblPlants" id="Kaladp0101s0137.1.v1.1.CDS.1"/>
    </source>
</evidence>
<dbReference type="Proteomes" id="UP000594263">
    <property type="component" value="Unplaced"/>
</dbReference>
<dbReference type="AlphaFoldDB" id="A0A7N0V7G9"/>
<sequence>MVTNNNYRLLSCTSLHDSITSICKNMLPFSFKKRRGLPAAERRLSEIQLKNLKWQQESFQQIIKLTGLQKEGILPDAEISEIKSHLMDAFMEVHLEQEHS</sequence>
<dbReference type="PANTHER" id="PTHR37392:SF1">
    <property type="entry name" value="OS09G0556800 PROTEIN"/>
    <property type="match status" value="1"/>
</dbReference>
<reference evidence="1" key="1">
    <citation type="submission" date="2021-01" db="UniProtKB">
        <authorList>
            <consortium name="EnsemblPlants"/>
        </authorList>
    </citation>
    <scope>IDENTIFICATION</scope>
</reference>
<proteinExistence type="predicted"/>
<organism evidence="1 2">
    <name type="scientific">Kalanchoe fedtschenkoi</name>
    <name type="common">Lavender scallops</name>
    <name type="synonym">South American air plant</name>
    <dbReference type="NCBI Taxonomy" id="63787"/>
    <lineage>
        <taxon>Eukaryota</taxon>
        <taxon>Viridiplantae</taxon>
        <taxon>Streptophyta</taxon>
        <taxon>Embryophyta</taxon>
        <taxon>Tracheophyta</taxon>
        <taxon>Spermatophyta</taxon>
        <taxon>Magnoliopsida</taxon>
        <taxon>eudicotyledons</taxon>
        <taxon>Gunneridae</taxon>
        <taxon>Pentapetalae</taxon>
        <taxon>Saxifragales</taxon>
        <taxon>Crassulaceae</taxon>
        <taxon>Kalanchoe</taxon>
    </lineage>
</organism>
<evidence type="ECO:0000313" key="2">
    <source>
        <dbReference type="Proteomes" id="UP000594263"/>
    </source>
</evidence>
<dbReference type="PANTHER" id="PTHR37392">
    <property type="entry name" value="OS09G0556800 PROTEIN"/>
    <property type="match status" value="1"/>
</dbReference>
<name>A0A7N0V7G9_KALFE</name>